<dbReference type="KEGG" id="mph:MLP_31590"/>
<proteinExistence type="predicted"/>
<dbReference type="STRING" id="1032480.MLP_31590"/>
<dbReference type="HOGENOM" id="CLU_2369700_0_0_11"/>
<dbReference type="AlphaFoldDB" id="F5XLA7"/>
<protein>
    <submittedName>
        <fullName evidence="1">Uncharacterized protein</fullName>
    </submittedName>
</protein>
<name>F5XLA7_MICPN</name>
<dbReference type="EMBL" id="AP012204">
    <property type="protein sequence ID" value="BAK36173.1"/>
    <property type="molecule type" value="Genomic_DNA"/>
</dbReference>
<organism evidence="1 2">
    <name type="scientific">Microlunatus phosphovorus (strain ATCC 700054 / DSM 10555 / JCM 9379 / NBRC 101784 / NCIMB 13414 / VKM Ac-1990 / NM-1)</name>
    <dbReference type="NCBI Taxonomy" id="1032480"/>
    <lineage>
        <taxon>Bacteria</taxon>
        <taxon>Bacillati</taxon>
        <taxon>Actinomycetota</taxon>
        <taxon>Actinomycetes</taxon>
        <taxon>Propionibacteriales</taxon>
        <taxon>Propionibacteriaceae</taxon>
        <taxon>Microlunatus</taxon>
    </lineage>
</organism>
<sequence length="95" mass="10009">MVMTMKTLECTVSAVEGALMRVTPAAAVRPAVQSAVTHPLLPTVRSHSTGGVRLYEVKDLGRGVSWAHSLAAKTGIDFTTFPTRLGPPPDSPPVN</sequence>
<evidence type="ECO:0000313" key="1">
    <source>
        <dbReference type="EMBL" id="BAK36173.1"/>
    </source>
</evidence>
<reference evidence="1 2" key="1">
    <citation type="submission" date="2011-05" db="EMBL/GenBank/DDBJ databases">
        <title>Whole genome sequence of Microlunatus phosphovorus NM-1.</title>
        <authorList>
            <person name="Hosoyama A."/>
            <person name="Sasaki K."/>
            <person name="Harada T."/>
            <person name="Igarashi R."/>
            <person name="Kawakoshi A."/>
            <person name="Sasagawa M."/>
            <person name="Fukada J."/>
            <person name="Nakamura S."/>
            <person name="Katano Y."/>
            <person name="Hanada S."/>
            <person name="Kamagata Y."/>
            <person name="Nakamura N."/>
            <person name="Yamazaki S."/>
            <person name="Fujita N."/>
        </authorList>
    </citation>
    <scope>NUCLEOTIDE SEQUENCE [LARGE SCALE GENOMIC DNA]</scope>
    <source>
        <strain evidence="2">ATCC 700054 / DSM 10555 / JCM 9379 / NBRC 101784 / NCIMB 13414 / VKM Ac-1990 / NM-1</strain>
    </source>
</reference>
<gene>
    <name evidence="1" type="ordered locus">MLP_31590</name>
</gene>
<evidence type="ECO:0000313" key="2">
    <source>
        <dbReference type="Proteomes" id="UP000007947"/>
    </source>
</evidence>
<keyword evidence="2" id="KW-1185">Reference proteome</keyword>
<accession>F5XLA7</accession>
<dbReference type="Proteomes" id="UP000007947">
    <property type="component" value="Chromosome"/>
</dbReference>